<feature type="domain" description="SF3 helicase" evidence="4">
    <location>
        <begin position="171"/>
        <end position="329"/>
    </location>
</feature>
<comment type="caution">
    <text evidence="5">The sequence shown here is derived from an EMBL/GenBank/DDBJ whole genome shotgun (WGS) entry which is preliminary data.</text>
</comment>
<dbReference type="InterPro" id="IPR006500">
    <property type="entry name" value="Helicase_put_C_phage/plasmid"/>
</dbReference>
<accession>A0A0F9Q0D0</accession>
<dbReference type="InterPro" id="IPR027417">
    <property type="entry name" value="P-loop_NTPase"/>
</dbReference>
<keyword evidence="1" id="KW-0547">Nucleotide-binding</keyword>
<proteinExistence type="predicted"/>
<dbReference type="PANTHER" id="PTHR35372:SF2">
    <property type="entry name" value="SF3 HELICASE DOMAIN-CONTAINING PROTEIN"/>
    <property type="match status" value="1"/>
</dbReference>
<dbReference type="InterPro" id="IPR045455">
    <property type="entry name" value="NrS-1_pol-like_helicase"/>
</dbReference>
<dbReference type="PROSITE" id="PS51206">
    <property type="entry name" value="SF3_HELICASE_1"/>
    <property type="match status" value="1"/>
</dbReference>
<dbReference type="InterPro" id="IPR014015">
    <property type="entry name" value="Helicase_SF3_DNA-vir"/>
</dbReference>
<dbReference type="Gene3D" id="3.40.50.300">
    <property type="entry name" value="P-loop containing nucleotide triphosphate hydrolases"/>
    <property type="match status" value="1"/>
</dbReference>
<evidence type="ECO:0000256" key="2">
    <source>
        <dbReference type="ARBA" id="ARBA00022801"/>
    </source>
</evidence>
<dbReference type="PANTHER" id="PTHR35372">
    <property type="entry name" value="ATP BINDING PROTEIN-RELATED"/>
    <property type="match status" value="1"/>
</dbReference>
<dbReference type="InterPro" id="IPR051620">
    <property type="entry name" value="ORF904-like_C"/>
</dbReference>
<dbReference type="GO" id="GO:0005524">
    <property type="term" value="F:ATP binding"/>
    <property type="evidence" value="ECO:0007669"/>
    <property type="project" value="UniProtKB-KW"/>
</dbReference>
<evidence type="ECO:0000313" key="5">
    <source>
        <dbReference type="EMBL" id="KKM98892.1"/>
    </source>
</evidence>
<organism evidence="5">
    <name type="scientific">marine sediment metagenome</name>
    <dbReference type="NCBI Taxonomy" id="412755"/>
    <lineage>
        <taxon>unclassified sequences</taxon>
        <taxon>metagenomes</taxon>
        <taxon>ecological metagenomes</taxon>
    </lineage>
</organism>
<evidence type="ECO:0000259" key="4">
    <source>
        <dbReference type="PROSITE" id="PS51206"/>
    </source>
</evidence>
<name>A0A0F9Q0D0_9ZZZZ</name>
<dbReference type="Pfam" id="PF19263">
    <property type="entry name" value="DUF5906"/>
    <property type="match status" value="1"/>
</dbReference>
<dbReference type="AlphaFoldDB" id="A0A0F9Q0D0"/>
<sequence>MITKEQRQTEFHLECNPDGTMKCCTGCGTCKPLREFKVFDEPKFDPDMCSICEDGRSETSHDCLVCDITRCGQSMICGACERGQEQESEKVEEQYVERRQRPRKMHRRSDPKKLMVFKNGMLDCSQGIDTWLYELTPSLFTYNVFPYSFDPSARSQLYEDTVNDIFNGDQERIRVWHQWLGYSLISDQSQEKLMFLIGGRRSGKGTLLSVLRGILGENQCVSTTYRSVGSRFGLAGLENKLAATIGDARMPSKTEANAALEAILQITGGDSVTIEPKFRPQHDAKLNCRFTIVANELPTFTDSARALVARSIILNFPNDYFGREDVTLKRRLKEEANQGKLINYALDGLKDLRKQGYFTITKSSEAYYEAFEEITAPVSAFVKQCCTLRDDNEAYSTKDMLFEAWAAWCKLSNRQVGSAAYFARHLYQACPAIKNFRSTDNSGKRIQVFRGIVLQEWVYDEYLGRPK</sequence>
<keyword evidence="3" id="KW-0067">ATP-binding</keyword>
<protein>
    <recommendedName>
        <fullName evidence="4">SF3 helicase domain-containing protein</fullName>
    </recommendedName>
</protein>
<gene>
    <name evidence="5" type="ORF">LCGC14_1153300</name>
</gene>
<dbReference type="EMBL" id="LAZR01005563">
    <property type="protein sequence ID" value="KKM98892.1"/>
    <property type="molecule type" value="Genomic_DNA"/>
</dbReference>
<evidence type="ECO:0000256" key="1">
    <source>
        <dbReference type="ARBA" id="ARBA00022741"/>
    </source>
</evidence>
<dbReference type="SUPFAM" id="SSF52540">
    <property type="entry name" value="P-loop containing nucleoside triphosphate hydrolases"/>
    <property type="match status" value="1"/>
</dbReference>
<evidence type="ECO:0000256" key="3">
    <source>
        <dbReference type="ARBA" id="ARBA00022840"/>
    </source>
</evidence>
<reference evidence="5" key="1">
    <citation type="journal article" date="2015" name="Nature">
        <title>Complex archaea that bridge the gap between prokaryotes and eukaryotes.</title>
        <authorList>
            <person name="Spang A."/>
            <person name="Saw J.H."/>
            <person name="Jorgensen S.L."/>
            <person name="Zaremba-Niedzwiedzka K."/>
            <person name="Martijn J."/>
            <person name="Lind A.E."/>
            <person name="van Eijk R."/>
            <person name="Schleper C."/>
            <person name="Guy L."/>
            <person name="Ettema T.J."/>
        </authorList>
    </citation>
    <scope>NUCLEOTIDE SEQUENCE</scope>
</reference>
<keyword evidence="2" id="KW-0378">Hydrolase</keyword>
<dbReference type="NCBIfam" id="TIGR01613">
    <property type="entry name" value="primase_Cterm"/>
    <property type="match status" value="1"/>
</dbReference>
<dbReference type="GO" id="GO:0016787">
    <property type="term" value="F:hydrolase activity"/>
    <property type="evidence" value="ECO:0007669"/>
    <property type="project" value="UniProtKB-KW"/>
</dbReference>